<evidence type="ECO:0000256" key="3">
    <source>
        <dbReference type="ARBA" id="ARBA00022741"/>
    </source>
</evidence>
<dbReference type="PANTHER" id="PTHR43671">
    <property type="entry name" value="SERINE/THREONINE-PROTEIN KINASE NEK"/>
    <property type="match status" value="1"/>
</dbReference>
<comment type="caution">
    <text evidence="8">The sequence shown here is derived from an EMBL/GenBank/DDBJ whole genome shotgun (WGS) entry which is preliminary data.</text>
</comment>
<dbReference type="CDD" id="cd14014">
    <property type="entry name" value="STKc_PknB_like"/>
    <property type="match status" value="1"/>
</dbReference>
<dbReference type="Pfam" id="PF00069">
    <property type="entry name" value="Pkinase"/>
    <property type="match status" value="1"/>
</dbReference>
<gene>
    <name evidence="8" type="ORF">BLNAU_22679</name>
</gene>
<evidence type="ECO:0000256" key="2">
    <source>
        <dbReference type="ARBA" id="ARBA00022679"/>
    </source>
</evidence>
<feature type="domain" description="Protein kinase" evidence="7">
    <location>
        <begin position="10"/>
        <end position="265"/>
    </location>
</feature>
<keyword evidence="8" id="KW-0723">Serine/threonine-protein kinase</keyword>
<dbReference type="InterPro" id="IPR050660">
    <property type="entry name" value="NEK_Ser/Thr_kinase"/>
</dbReference>
<evidence type="ECO:0000256" key="5">
    <source>
        <dbReference type="ARBA" id="ARBA00022840"/>
    </source>
</evidence>
<dbReference type="PROSITE" id="PS50011">
    <property type="entry name" value="PROTEIN_KINASE_DOM"/>
    <property type="match status" value="1"/>
</dbReference>
<organism evidence="8 9">
    <name type="scientific">Blattamonas nauphoetae</name>
    <dbReference type="NCBI Taxonomy" id="2049346"/>
    <lineage>
        <taxon>Eukaryota</taxon>
        <taxon>Metamonada</taxon>
        <taxon>Preaxostyla</taxon>
        <taxon>Oxymonadida</taxon>
        <taxon>Blattamonas</taxon>
    </lineage>
</organism>
<name>A0ABQ9WSE9_9EUKA</name>
<dbReference type="GO" id="GO:0004674">
    <property type="term" value="F:protein serine/threonine kinase activity"/>
    <property type="evidence" value="ECO:0007669"/>
    <property type="project" value="UniProtKB-KW"/>
</dbReference>
<keyword evidence="2 8" id="KW-0808">Transferase</keyword>
<dbReference type="SMART" id="SM00220">
    <property type="entry name" value="S_TKc"/>
    <property type="match status" value="1"/>
</dbReference>
<dbReference type="PANTHER" id="PTHR43671:SF13">
    <property type="entry name" value="SERINE_THREONINE-PROTEIN KINASE NEK2"/>
    <property type="match status" value="1"/>
</dbReference>
<evidence type="ECO:0000313" key="8">
    <source>
        <dbReference type="EMBL" id="KAK2942412.1"/>
    </source>
</evidence>
<dbReference type="SUPFAM" id="SSF56112">
    <property type="entry name" value="Protein kinase-like (PK-like)"/>
    <property type="match status" value="1"/>
</dbReference>
<keyword evidence="5" id="KW-0067">ATP-binding</keyword>
<keyword evidence="4 8" id="KW-0418">Kinase</keyword>
<feature type="compositionally biased region" description="Polar residues" evidence="6">
    <location>
        <begin position="299"/>
        <end position="336"/>
    </location>
</feature>
<dbReference type="InterPro" id="IPR000719">
    <property type="entry name" value="Prot_kinase_dom"/>
</dbReference>
<dbReference type="InterPro" id="IPR011009">
    <property type="entry name" value="Kinase-like_dom_sf"/>
</dbReference>
<keyword evidence="9" id="KW-1185">Reference proteome</keyword>
<dbReference type="Gene3D" id="1.10.510.10">
    <property type="entry name" value="Transferase(Phosphotransferase) domain 1"/>
    <property type="match status" value="1"/>
</dbReference>
<proteinExistence type="predicted"/>
<dbReference type="Proteomes" id="UP001281761">
    <property type="component" value="Unassembled WGS sequence"/>
</dbReference>
<evidence type="ECO:0000313" key="9">
    <source>
        <dbReference type="Proteomes" id="UP001281761"/>
    </source>
</evidence>
<accession>A0ABQ9WSE9</accession>
<sequence>MSSTIPIPGFIPFEQIAEGGNGTVIKVQSEYDGRLYAAKIVSNTTETLKRRINREADFMSSCNHPRIIKYFKTVQLPGSTALIMELGGKSLHDYMEYIRGKNAVIPRETMYWFFVDVASALVYLHTYPGQTRIHGDIKPRNILICDDRHAKLCDLGSADVEDDETEATKQDKTVKYTAPELLGDSPKSAATDMWAFGVTLYEVFTGEQLFSAKLPHQVINQILKFKPSDLPTTLEEPVRDLLKQLLNPNPEGRLTSEQLFRENSLRCLLSTPDMVWRLIDQADAENLPLTGSALDRVTPRSTSTQTDLNQSSILNSSTFGKRQKQANNPQQRSLLSKTTLFQRSTDQSSQEPVHDEIVFSSKDHFDVVGARYTRTSKGQNSDGNAVTSTVVFNDSLHKKLVQMDFTIEKLVTSKKFDTRLNIGLMTFKPLLPDPGLRLGTPTLPCSLCLNVDGRLHISCPESSLESTRVDCFRPLQEGDTVRIVVDLISDPRYVVFYVNDQIGKCFLTHLPEEMRFAVSVFMAGNSFTASPLQELQHAPHIPPEVVARPWWKPRND</sequence>
<feature type="region of interest" description="Disordered" evidence="6">
    <location>
        <begin position="293"/>
        <end position="336"/>
    </location>
</feature>
<dbReference type="EC" id="2.7.11.1" evidence="1"/>
<dbReference type="EMBL" id="JARBJD010000410">
    <property type="protein sequence ID" value="KAK2942412.1"/>
    <property type="molecule type" value="Genomic_DNA"/>
</dbReference>
<evidence type="ECO:0000256" key="1">
    <source>
        <dbReference type="ARBA" id="ARBA00012513"/>
    </source>
</evidence>
<keyword evidence="3" id="KW-0547">Nucleotide-binding</keyword>
<evidence type="ECO:0000259" key="7">
    <source>
        <dbReference type="PROSITE" id="PS50011"/>
    </source>
</evidence>
<reference evidence="8 9" key="1">
    <citation type="journal article" date="2022" name="bioRxiv">
        <title>Genomics of Preaxostyla Flagellates Illuminates Evolutionary Transitions and the Path Towards Mitochondrial Loss.</title>
        <authorList>
            <person name="Novak L.V.F."/>
            <person name="Treitli S.C."/>
            <person name="Pyrih J."/>
            <person name="Halakuc P."/>
            <person name="Pipaliya S.V."/>
            <person name="Vacek V."/>
            <person name="Brzon O."/>
            <person name="Soukal P."/>
            <person name="Eme L."/>
            <person name="Dacks J.B."/>
            <person name="Karnkowska A."/>
            <person name="Elias M."/>
            <person name="Hampl V."/>
        </authorList>
    </citation>
    <scope>NUCLEOTIDE SEQUENCE [LARGE SCALE GENOMIC DNA]</scope>
    <source>
        <strain evidence="8">NAU3</strain>
        <tissue evidence="8">Gut</tissue>
    </source>
</reference>
<protein>
    <recommendedName>
        <fullName evidence="1">non-specific serine/threonine protein kinase</fullName>
        <ecNumber evidence="1">2.7.11.1</ecNumber>
    </recommendedName>
</protein>
<evidence type="ECO:0000256" key="4">
    <source>
        <dbReference type="ARBA" id="ARBA00022777"/>
    </source>
</evidence>
<evidence type="ECO:0000256" key="6">
    <source>
        <dbReference type="SAM" id="MobiDB-lite"/>
    </source>
</evidence>